<evidence type="ECO:0000256" key="3">
    <source>
        <dbReference type="SAM" id="Coils"/>
    </source>
</evidence>
<feature type="signal peptide" evidence="4">
    <location>
        <begin position="1"/>
        <end position="29"/>
    </location>
</feature>
<dbReference type="KEGG" id="sbk:SHEWBE_3113"/>
<evidence type="ECO:0008006" key="7">
    <source>
        <dbReference type="Google" id="ProtNLM"/>
    </source>
</evidence>
<accession>A0A330M387</accession>
<gene>
    <name evidence="5" type="ORF">SHEWBE_3113</name>
</gene>
<evidence type="ECO:0000256" key="2">
    <source>
        <dbReference type="ARBA" id="ARBA00023054"/>
    </source>
</evidence>
<dbReference type="InterPro" id="IPR050465">
    <property type="entry name" value="UPF0194_transport"/>
</dbReference>
<dbReference type="AlphaFoldDB" id="A0A330M387"/>
<name>A0A330M387_9GAMM</name>
<dbReference type="Gene3D" id="2.40.30.170">
    <property type="match status" value="1"/>
</dbReference>
<comment type="subcellular location">
    <subcellularLocation>
        <location evidence="1">Cell envelope</location>
    </subcellularLocation>
</comment>
<evidence type="ECO:0000256" key="1">
    <source>
        <dbReference type="ARBA" id="ARBA00004196"/>
    </source>
</evidence>
<organism evidence="5 6">
    <name type="scientific">Shewanella benthica</name>
    <dbReference type="NCBI Taxonomy" id="43661"/>
    <lineage>
        <taxon>Bacteria</taxon>
        <taxon>Pseudomonadati</taxon>
        <taxon>Pseudomonadota</taxon>
        <taxon>Gammaproteobacteria</taxon>
        <taxon>Alteromonadales</taxon>
        <taxon>Shewanellaceae</taxon>
        <taxon>Shewanella</taxon>
    </lineage>
</organism>
<dbReference type="EMBL" id="LS483452">
    <property type="protein sequence ID" value="SQH77076.1"/>
    <property type="molecule type" value="Genomic_DNA"/>
</dbReference>
<sequence length="349" mass="37819">MRLNFHLAPLPAKLVLLATFSLPVSMLVAAEANVSTATSGISDSGVANLGEQTLLLTGQISSVQSQSFMVPKAGKAWRYQIQWMLPEGSVAEPGQTVVIFDKSQIANQIEQLEASLLRVTAQEQSLSIDLTASVLQAKFDVKQQQSELEKSRLDANVPANYIAAKDYAENQFNLMLAGSELSKAEQALKEVLDKQAASKAQLAIDRRRAQLELAQALNGLEQLELKAKIKGPVLYGSDPRSNKKFAVGDTVQIGRQIATVPAMEELEVVAWVNEVDVDKLAEGSPVTLRLDSQLSKPFTGSIKGISRQAQKQPAWGQSNWFKVEVSFEADEDIKIVPGMSVLVSTGAES</sequence>
<dbReference type="GO" id="GO:0030313">
    <property type="term" value="C:cell envelope"/>
    <property type="evidence" value="ECO:0007669"/>
    <property type="project" value="UniProtKB-SubCell"/>
</dbReference>
<keyword evidence="2 3" id="KW-0175">Coiled coil</keyword>
<reference evidence="6" key="1">
    <citation type="submission" date="2018-06" db="EMBL/GenBank/DDBJ databases">
        <authorList>
            <person name="Cea G.-C."/>
            <person name="William W."/>
        </authorList>
    </citation>
    <scope>NUCLEOTIDE SEQUENCE [LARGE SCALE GENOMIC DNA]</scope>
    <source>
        <strain evidence="6">DB21MT-2</strain>
    </source>
</reference>
<proteinExistence type="predicted"/>
<dbReference type="Proteomes" id="UP000250123">
    <property type="component" value="Chromosome SHEWBE"/>
</dbReference>
<feature type="coiled-coil region" evidence="3">
    <location>
        <begin position="181"/>
        <end position="226"/>
    </location>
</feature>
<keyword evidence="4" id="KW-0732">Signal</keyword>
<feature type="chain" id="PRO_5016260437" description="RND efflux pump membrane fusion protein barrel-sandwich domain-containing protein" evidence="4">
    <location>
        <begin position="30"/>
        <end position="349"/>
    </location>
</feature>
<dbReference type="OrthoDB" id="9156101at2"/>
<evidence type="ECO:0000256" key="4">
    <source>
        <dbReference type="SAM" id="SignalP"/>
    </source>
</evidence>
<dbReference type="RefSeq" id="WP_112353091.1">
    <property type="nucleotide sequence ID" value="NZ_LS483452.1"/>
</dbReference>
<dbReference type="PANTHER" id="PTHR32347:SF23">
    <property type="entry name" value="BLL5650 PROTEIN"/>
    <property type="match status" value="1"/>
</dbReference>
<dbReference type="PANTHER" id="PTHR32347">
    <property type="entry name" value="EFFLUX SYSTEM COMPONENT YKNX-RELATED"/>
    <property type="match status" value="1"/>
</dbReference>
<evidence type="ECO:0000313" key="5">
    <source>
        <dbReference type="EMBL" id="SQH77076.1"/>
    </source>
</evidence>
<protein>
    <recommendedName>
        <fullName evidence="7">RND efflux pump membrane fusion protein barrel-sandwich domain-containing protein</fullName>
    </recommendedName>
</protein>
<evidence type="ECO:0000313" key="6">
    <source>
        <dbReference type="Proteomes" id="UP000250123"/>
    </source>
</evidence>